<feature type="transmembrane region" description="Helical" evidence="1">
    <location>
        <begin position="95"/>
        <end position="117"/>
    </location>
</feature>
<dbReference type="AlphaFoldDB" id="A0A0V8DLD3"/>
<reference evidence="3" key="1">
    <citation type="submission" date="2015-10" db="EMBL/GenBank/DDBJ databases">
        <title>Draft Genome Sequences of 11 Lactococcus lactis subspecies cremoris strains.</title>
        <authorList>
            <person name="Wels M."/>
            <person name="Backus L."/>
            <person name="Boekhorst J."/>
            <person name="Dijkstra A."/>
            <person name="Beerthuizen M."/>
            <person name="Kelly W."/>
            <person name="Siezen R."/>
            <person name="Bachmann H."/>
            <person name="Van Hijum S."/>
        </authorList>
    </citation>
    <scope>NUCLEOTIDE SEQUENCE [LARGE SCALE GENOMIC DNA]</scope>
    <source>
        <strain evidence="3">LMG9449</strain>
    </source>
</reference>
<sequence length="174" mass="18588">MTNNTRLFGEPLKNFNNESNFNLDVSSAMTAAFDYENSAIVTDLPSPVEFMKKFRLDSNVTLNDAYGIPVRMESKAAVNVGVVVNAAAGLNVGTVAVGATFVVLALAVVVAGAVLVLGGEKPNQNSAILKSVNQNYFSSLVSAAMERGGLKFATNVVTEFILYVKEYNGMESYE</sequence>
<evidence type="ECO:0000313" key="3">
    <source>
        <dbReference type="Proteomes" id="UP000053612"/>
    </source>
</evidence>
<dbReference type="PATRIC" id="fig|1360.109.peg.596"/>
<proteinExistence type="predicted"/>
<gene>
    <name evidence="2" type="ORF">LMG9449_2613</name>
</gene>
<protein>
    <submittedName>
        <fullName evidence="2">Uncharacterized protein</fullName>
    </submittedName>
</protein>
<comment type="caution">
    <text evidence="2">The sequence shown here is derived from an EMBL/GenBank/DDBJ whole genome shotgun (WGS) entry which is preliminary data.</text>
</comment>
<keyword evidence="1" id="KW-1133">Transmembrane helix</keyword>
<dbReference type="Proteomes" id="UP000053612">
    <property type="component" value="Unassembled WGS sequence"/>
</dbReference>
<organism evidence="2 3">
    <name type="scientific">Lactococcus lactis subsp. lactis</name>
    <name type="common">Streptococcus lactis</name>
    <dbReference type="NCBI Taxonomy" id="1360"/>
    <lineage>
        <taxon>Bacteria</taxon>
        <taxon>Bacillati</taxon>
        <taxon>Bacillota</taxon>
        <taxon>Bacilli</taxon>
        <taxon>Lactobacillales</taxon>
        <taxon>Streptococcaceae</taxon>
        <taxon>Lactococcus</taxon>
    </lineage>
</organism>
<dbReference type="EMBL" id="LKLS01000214">
    <property type="protein sequence ID" value="KSU14372.1"/>
    <property type="molecule type" value="Genomic_DNA"/>
</dbReference>
<evidence type="ECO:0000256" key="1">
    <source>
        <dbReference type="SAM" id="Phobius"/>
    </source>
</evidence>
<keyword evidence="1" id="KW-0812">Transmembrane</keyword>
<evidence type="ECO:0000313" key="2">
    <source>
        <dbReference type="EMBL" id="KSU14372.1"/>
    </source>
</evidence>
<accession>A0A0V8DLD3</accession>
<keyword evidence="1" id="KW-0472">Membrane</keyword>
<dbReference type="RefSeq" id="WP_058225470.1">
    <property type="nucleotide sequence ID" value="NZ_LKLS01000214.1"/>
</dbReference>
<name>A0A0V8DLD3_LACLL</name>